<evidence type="ECO:0000313" key="4">
    <source>
        <dbReference type="Proteomes" id="UP001199919"/>
    </source>
</evidence>
<feature type="transmembrane region" description="Helical" evidence="2">
    <location>
        <begin position="33"/>
        <end position="52"/>
    </location>
</feature>
<feature type="transmembrane region" description="Helical" evidence="2">
    <location>
        <begin position="275"/>
        <end position="296"/>
    </location>
</feature>
<name>A0ABS8TZ88_9SPHI</name>
<evidence type="ECO:0000313" key="3">
    <source>
        <dbReference type="EMBL" id="MCD8740181.1"/>
    </source>
</evidence>
<reference evidence="3 4" key="1">
    <citation type="submission" date="2021-12" db="EMBL/GenBank/DDBJ databases">
        <title>Mucilaginibacter roseus genome.</title>
        <authorList>
            <person name="Ferreira J.R."/>
            <person name="Newman J.D."/>
        </authorList>
    </citation>
    <scope>NUCLEOTIDE SEQUENCE [LARGE SCALE GENOMIC DNA]</scope>
    <source>
        <strain evidence="3 4">LMG 28454</strain>
    </source>
</reference>
<evidence type="ECO:0000256" key="2">
    <source>
        <dbReference type="SAM" id="Phobius"/>
    </source>
</evidence>
<dbReference type="Pfam" id="PF14362">
    <property type="entry name" value="DUF4407"/>
    <property type="match status" value="1"/>
</dbReference>
<keyword evidence="4" id="KW-1185">Reference proteome</keyword>
<dbReference type="InterPro" id="IPR025519">
    <property type="entry name" value="DUF4407"/>
</dbReference>
<gene>
    <name evidence="3" type="ORF">LT679_06160</name>
</gene>
<protein>
    <submittedName>
        <fullName evidence="3">DUF4407 domain-containing protein</fullName>
    </submittedName>
</protein>
<keyword evidence="2" id="KW-0472">Membrane</keyword>
<feature type="transmembrane region" description="Helical" evidence="2">
    <location>
        <begin position="58"/>
        <end position="77"/>
    </location>
</feature>
<dbReference type="EMBL" id="JAJPWV010000002">
    <property type="protein sequence ID" value="MCD8740181.1"/>
    <property type="molecule type" value="Genomic_DNA"/>
</dbReference>
<keyword evidence="2" id="KW-0812">Transmembrane</keyword>
<keyword evidence="2" id="KW-1133">Transmembrane helix</keyword>
<dbReference type="Proteomes" id="UP001199919">
    <property type="component" value="Unassembled WGS sequence"/>
</dbReference>
<comment type="caution">
    <text evidence="3">The sequence shown here is derived from an EMBL/GenBank/DDBJ whole genome shotgun (WGS) entry which is preliminary data.</text>
</comment>
<sequence>MKWWIKFGCFLTGYNYRILASCSEVSQKRLKRYAAAMVIICIIWSFIGFVFADRYLKCGVLGSLIGGIILCLIIIQIERQIILSSYVSGGMATFRTIIAFTMALIGSIIVDQKIFEEDIELGKIETLNNKVNKILPDRQREQKNQIDQLDRSILNKERERSRLSADIALHPTIKSYSSQSNSTPVVTTNRDSINGTKQNVKIVKTNSVSVSSIPNPNIALLKPLDEQLAELREVKLIKEASLIKLRSEVENDIKGKTGFLDELNVMAKLLWSSPVALLIWFLWLLFLTCIELFILFSKRSEEKTSEENDYDLTIKHHMMLQKRKLQLMANHLIEGS</sequence>
<dbReference type="RefSeq" id="WP_232176582.1">
    <property type="nucleotide sequence ID" value="NZ_JAJPWV010000002.1"/>
</dbReference>
<proteinExistence type="predicted"/>
<organism evidence="3 4">
    <name type="scientific">Mucilaginibacter roseus</name>
    <dbReference type="NCBI Taxonomy" id="1528868"/>
    <lineage>
        <taxon>Bacteria</taxon>
        <taxon>Pseudomonadati</taxon>
        <taxon>Bacteroidota</taxon>
        <taxon>Sphingobacteriia</taxon>
        <taxon>Sphingobacteriales</taxon>
        <taxon>Sphingobacteriaceae</taxon>
        <taxon>Mucilaginibacter</taxon>
    </lineage>
</organism>
<feature type="coiled-coil region" evidence="1">
    <location>
        <begin position="139"/>
        <end position="166"/>
    </location>
</feature>
<evidence type="ECO:0000256" key="1">
    <source>
        <dbReference type="SAM" id="Coils"/>
    </source>
</evidence>
<keyword evidence="1" id="KW-0175">Coiled coil</keyword>
<feature type="transmembrane region" description="Helical" evidence="2">
    <location>
        <begin position="89"/>
        <end position="110"/>
    </location>
</feature>
<accession>A0ABS8TZ88</accession>